<feature type="domain" description="GPI ethanolamine phosphate transferase 2 C-terminal" evidence="14">
    <location>
        <begin position="751"/>
        <end position="909"/>
    </location>
</feature>
<keyword evidence="10" id="KW-0325">Glycoprotein</keyword>
<keyword evidence="7" id="KW-0256">Endoplasmic reticulum</keyword>
<proteinExistence type="inferred from homology"/>
<evidence type="ECO:0000313" key="15">
    <source>
        <dbReference type="EMBL" id="KAK3799331.1"/>
    </source>
</evidence>
<dbReference type="AlphaFoldDB" id="A0AAE1B5Q2"/>
<dbReference type="InterPro" id="IPR045687">
    <property type="entry name" value="PIGG/GPI7_C"/>
</dbReference>
<keyword evidence="5" id="KW-0808">Transferase</keyword>
<dbReference type="Proteomes" id="UP001283361">
    <property type="component" value="Unassembled WGS sequence"/>
</dbReference>
<feature type="transmembrane region" description="Helical" evidence="13">
    <location>
        <begin position="741"/>
        <end position="761"/>
    </location>
</feature>
<dbReference type="InterPro" id="IPR039524">
    <property type="entry name" value="PIGO/GPI13"/>
</dbReference>
<feature type="transmembrane region" description="Helical" evidence="13">
    <location>
        <begin position="664"/>
        <end position="692"/>
    </location>
</feature>
<keyword evidence="4" id="KW-0337">GPI-anchor biosynthesis</keyword>
<dbReference type="SUPFAM" id="SSF53649">
    <property type="entry name" value="Alkaline phosphatase-like"/>
    <property type="match status" value="1"/>
</dbReference>
<evidence type="ECO:0000313" key="16">
    <source>
        <dbReference type="Proteomes" id="UP001283361"/>
    </source>
</evidence>
<evidence type="ECO:0000256" key="3">
    <source>
        <dbReference type="ARBA" id="ARBA00008695"/>
    </source>
</evidence>
<feature type="transmembrane region" description="Helical" evidence="13">
    <location>
        <begin position="892"/>
        <end position="913"/>
    </location>
</feature>
<sequence>MFGIKLFALMCITFSLTLMGALVFLKGFLLSRTVVEQASMCNEDFVLKADDHSGHGIKGCWMHGRFKRAIIIVIDALKYDFMVYNESLHSAEYANSPFKNNLKVIHDLAKRHPAHSLAFKFIADPPTTTLQRLKGLTTGSLPTFVDAGANFQSAEITEDNIIDQMRRQNKNIIFLGDDTWMSLFPNRFYKHYEFPSFDVKDLHTVDNGILDHFYEEIQRPDWDIAIAHFLGVDHCGHRYGPSNDAMRNKLLQMNDVIRNVTHQMHQDTILFVMGDHGMTRTGDHGGDSSDELEAGLFIYSPTQITSSEQTEVAAISQIDFVPTISLLLGLPIPFSNLGMVIPELFSHCPWWDTDTHEVRRVYHRVKALRLNVLQINRYLQAYDEIASDLPDNILKDLQTKIRQAEDELKQVVPDLVSGGHPERILKQFQNIEKIYKLYAHTAKETCQGKKTGGTQKVVRKQKSTKFDVMHFVGNPITKSGMMAVSICLVLRSAHMFYVCREEQSSCKDSFFHAPLSTVDKAFANQRYVFSLVCLAMMVYFVRQWLKYYGNMTGSEAGVITMRYAPPIAAVCIGLYWALQAVPESALEALSPWQQAVLAQAVYMVVILALSVIFIWPLLVYNHPTSLSPGAAILNQADLTSVIPNLYNKLKVQLSSSPKDQTPPVVYGLGTVYCASLVTFVSLVSLVLALLLGDGVAPSLALATVSLYLCLEMYSAIVAITHCSNEHGSQDEDYDTDSDTGPLFSGLVMLNLLSSTFFYATGHQATIPSIRFESAYTGFYGNFTNMILPGFLIWLNTFAGPVFFVLASPLLITWPALKGVMRWTTQDSEKRQQQKTWQGDFKLFNNGIKFRKDMFQLCCGIITISGLKLFSAGCAAALHRRHLMVWKIFAPRLVYEVAFFLTTSVCVMLTYLFILRVDKALNKFVDSLPSNSRDKRV</sequence>
<name>A0AAE1B5Q2_9GAST</name>
<keyword evidence="8 13" id="KW-1133">Transmembrane helix</keyword>
<dbReference type="GO" id="GO:0005789">
    <property type="term" value="C:endoplasmic reticulum membrane"/>
    <property type="evidence" value="ECO:0007669"/>
    <property type="project" value="UniProtKB-SubCell"/>
</dbReference>
<evidence type="ECO:0000256" key="4">
    <source>
        <dbReference type="ARBA" id="ARBA00022502"/>
    </source>
</evidence>
<evidence type="ECO:0000256" key="12">
    <source>
        <dbReference type="ARBA" id="ARBA00093602"/>
    </source>
</evidence>
<evidence type="ECO:0000256" key="11">
    <source>
        <dbReference type="ARBA" id="ARBA00079084"/>
    </source>
</evidence>
<evidence type="ECO:0000256" key="9">
    <source>
        <dbReference type="ARBA" id="ARBA00023136"/>
    </source>
</evidence>
<dbReference type="CDD" id="cd16023">
    <property type="entry name" value="GPI_EPT_3"/>
    <property type="match status" value="1"/>
</dbReference>
<evidence type="ECO:0000256" key="1">
    <source>
        <dbReference type="ARBA" id="ARBA00004477"/>
    </source>
</evidence>
<dbReference type="PANTHER" id="PTHR23071">
    <property type="entry name" value="PHOSPHATIDYLINOSITOL GLYCAN"/>
    <property type="match status" value="1"/>
</dbReference>
<comment type="similarity">
    <text evidence="3">Belongs to the PIGG/PIGN/PIGO family. PIGO subfamily.</text>
</comment>
<keyword evidence="9 13" id="KW-0472">Membrane</keyword>
<dbReference type="Pfam" id="PF19316">
    <property type="entry name" value="PIGO_PIGG"/>
    <property type="match status" value="1"/>
</dbReference>
<feature type="transmembrane region" description="Helical" evidence="13">
    <location>
        <begin position="6"/>
        <end position="25"/>
    </location>
</feature>
<dbReference type="GO" id="GO:0051377">
    <property type="term" value="F:mannose-ethanolamine phosphotransferase activity"/>
    <property type="evidence" value="ECO:0007669"/>
    <property type="project" value="InterPro"/>
</dbReference>
<feature type="transmembrane region" description="Helical" evidence="13">
    <location>
        <begin position="527"/>
        <end position="545"/>
    </location>
</feature>
<dbReference type="Pfam" id="PF01663">
    <property type="entry name" value="Phosphodiest"/>
    <property type="match status" value="1"/>
</dbReference>
<comment type="pathway">
    <text evidence="2">Glycolipid biosynthesis; glycosylphosphatidylinositol-anchor biosynthesis.</text>
</comment>
<dbReference type="GO" id="GO:0006506">
    <property type="term" value="P:GPI anchor biosynthetic process"/>
    <property type="evidence" value="ECO:0007669"/>
    <property type="project" value="UniProtKB-KW"/>
</dbReference>
<reference evidence="15" key="1">
    <citation type="journal article" date="2023" name="G3 (Bethesda)">
        <title>A reference genome for the long-term kleptoplast-retaining sea slug Elysia crispata morphotype clarki.</title>
        <authorList>
            <person name="Eastman K.E."/>
            <person name="Pendleton A.L."/>
            <person name="Shaikh M.A."/>
            <person name="Suttiyut T."/>
            <person name="Ogas R."/>
            <person name="Tomko P."/>
            <person name="Gavelis G."/>
            <person name="Widhalm J.R."/>
            <person name="Wisecaver J.H."/>
        </authorList>
    </citation>
    <scope>NUCLEOTIDE SEQUENCE</scope>
    <source>
        <strain evidence="15">ECLA1</strain>
    </source>
</reference>
<gene>
    <name evidence="15" type="ORF">RRG08_048837</name>
</gene>
<evidence type="ECO:0000256" key="7">
    <source>
        <dbReference type="ARBA" id="ARBA00022824"/>
    </source>
</evidence>
<evidence type="ECO:0000256" key="5">
    <source>
        <dbReference type="ARBA" id="ARBA00022679"/>
    </source>
</evidence>
<comment type="caution">
    <text evidence="15">The sequence shown here is derived from an EMBL/GenBank/DDBJ whole genome shotgun (WGS) entry which is preliminary data.</text>
</comment>
<dbReference type="InterPro" id="IPR002591">
    <property type="entry name" value="Phosphodiest/P_Trfase"/>
</dbReference>
<keyword evidence="6 13" id="KW-0812">Transmembrane</keyword>
<feature type="transmembrane region" description="Helical" evidence="13">
    <location>
        <begin position="800"/>
        <end position="820"/>
    </location>
</feature>
<comment type="subcellular location">
    <subcellularLocation>
        <location evidence="1">Endoplasmic reticulum membrane</location>
        <topology evidence="1">Multi-pass membrane protein</topology>
    </subcellularLocation>
</comment>
<organism evidence="15 16">
    <name type="scientific">Elysia crispata</name>
    <name type="common">lettuce slug</name>
    <dbReference type="NCBI Taxonomy" id="231223"/>
    <lineage>
        <taxon>Eukaryota</taxon>
        <taxon>Metazoa</taxon>
        <taxon>Spiralia</taxon>
        <taxon>Lophotrochozoa</taxon>
        <taxon>Mollusca</taxon>
        <taxon>Gastropoda</taxon>
        <taxon>Heterobranchia</taxon>
        <taxon>Euthyneura</taxon>
        <taxon>Panpulmonata</taxon>
        <taxon>Sacoglossa</taxon>
        <taxon>Placobranchoidea</taxon>
        <taxon>Plakobranchidae</taxon>
        <taxon>Elysia</taxon>
    </lineage>
</organism>
<feature type="transmembrane region" description="Helical" evidence="13">
    <location>
        <begin position="853"/>
        <end position="877"/>
    </location>
</feature>
<evidence type="ECO:0000256" key="2">
    <source>
        <dbReference type="ARBA" id="ARBA00004687"/>
    </source>
</evidence>
<accession>A0AAE1B5Q2</accession>
<feature type="transmembrane region" description="Helical" evidence="13">
    <location>
        <begin position="773"/>
        <end position="794"/>
    </location>
</feature>
<evidence type="ECO:0000256" key="8">
    <source>
        <dbReference type="ARBA" id="ARBA00022989"/>
    </source>
</evidence>
<evidence type="ECO:0000256" key="10">
    <source>
        <dbReference type="ARBA" id="ARBA00023180"/>
    </source>
</evidence>
<feature type="transmembrane region" description="Helical" evidence="13">
    <location>
        <begin position="599"/>
        <end position="618"/>
    </location>
</feature>
<evidence type="ECO:0000256" key="13">
    <source>
        <dbReference type="SAM" id="Phobius"/>
    </source>
</evidence>
<dbReference type="FunFam" id="3.40.720.10:FF:000041">
    <property type="entry name" value="GPI ethanolamine phosphate transferase 3"/>
    <property type="match status" value="1"/>
</dbReference>
<dbReference type="InterPro" id="IPR037675">
    <property type="entry name" value="PIG-O_N"/>
</dbReference>
<keyword evidence="16" id="KW-1185">Reference proteome</keyword>
<dbReference type="PANTHER" id="PTHR23071:SF1">
    <property type="entry name" value="GPI ETHANOLAMINE PHOSPHATE TRANSFERASE 3"/>
    <property type="match status" value="1"/>
</dbReference>
<dbReference type="InterPro" id="IPR017850">
    <property type="entry name" value="Alkaline_phosphatase_core_sf"/>
</dbReference>
<dbReference type="EMBL" id="JAWDGP010000586">
    <property type="protein sequence ID" value="KAK3799331.1"/>
    <property type="molecule type" value="Genomic_DNA"/>
</dbReference>
<dbReference type="Gene3D" id="3.40.720.10">
    <property type="entry name" value="Alkaline Phosphatase, subunit A"/>
    <property type="match status" value="1"/>
</dbReference>
<evidence type="ECO:0000256" key="6">
    <source>
        <dbReference type="ARBA" id="ARBA00022692"/>
    </source>
</evidence>
<protein>
    <recommendedName>
        <fullName evidence="12">GPI ethanolamine phosphate transferase 3, catalytic subunit</fullName>
    </recommendedName>
    <alternativeName>
        <fullName evidence="11">Phosphatidylinositol-glycan biosynthesis class O protein</fullName>
    </alternativeName>
</protein>
<feature type="transmembrane region" description="Helical" evidence="13">
    <location>
        <begin position="557"/>
        <end position="578"/>
    </location>
</feature>
<evidence type="ECO:0000259" key="14">
    <source>
        <dbReference type="Pfam" id="PF19316"/>
    </source>
</evidence>
<feature type="transmembrane region" description="Helical" evidence="13">
    <location>
        <begin position="699"/>
        <end position="721"/>
    </location>
</feature>